<dbReference type="AlphaFoldDB" id="A0A084AYG3"/>
<evidence type="ECO:0000256" key="1">
    <source>
        <dbReference type="SAM" id="MobiDB-lite"/>
    </source>
</evidence>
<evidence type="ECO:0000313" key="6">
    <source>
        <dbReference type="Proteomes" id="UP000028045"/>
    </source>
</evidence>
<feature type="domain" description="DSC E3 ubiquitin ligase complex subunit 3 ubiquitin-like" evidence="3">
    <location>
        <begin position="16"/>
        <end position="118"/>
    </location>
</feature>
<keyword evidence="2" id="KW-0472">Membrane</keyword>
<feature type="region of interest" description="Disordered" evidence="1">
    <location>
        <begin position="133"/>
        <end position="157"/>
    </location>
</feature>
<dbReference type="Pfam" id="PF13373">
    <property type="entry name" value="Dsc3_C"/>
    <property type="match status" value="1"/>
</dbReference>
<feature type="domain" description="DSC E3 ubiquitin ligase complex subunit 3 C-terminal" evidence="4">
    <location>
        <begin position="159"/>
        <end position="286"/>
    </location>
</feature>
<dbReference type="InterPro" id="IPR019413">
    <property type="entry name" value="Dsc3_ub-like_dom"/>
</dbReference>
<dbReference type="InterPro" id="IPR029071">
    <property type="entry name" value="Ubiquitin-like_domsf"/>
</dbReference>
<gene>
    <name evidence="5" type="ORF">S7711_06816</name>
</gene>
<feature type="transmembrane region" description="Helical" evidence="2">
    <location>
        <begin position="269"/>
        <end position="289"/>
    </location>
</feature>
<keyword evidence="2" id="KW-0812">Transmembrane</keyword>
<dbReference type="PANTHER" id="PTHR28049">
    <property type="entry name" value="TRANSMEMBRANE PROTEIN YOR223W"/>
    <property type="match status" value="1"/>
</dbReference>
<dbReference type="Gene3D" id="3.10.20.90">
    <property type="entry name" value="Phosphatidylinositol 3-kinase Catalytic Subunit, Chain A, domain 1"/>
    <property type="match status" value="1"/>
</dbReference>
<feature type="region of interest" description="Disordered" evidence="1">
    <location>
        <begin position="80"/>
        <end position="102"/>
    </location>
</feature>
<dbReference type="PANTHER" id="PTHR28049:SF1">
    <property type="entry name" value="DSC E3 UBIQUITIN LIGASE COMPLEX SUBUNIT 3"/>
    <property type="match status" value="1"/>
</dbReference>
<protein>
    <recommendedName>
        <fullName evidence="7">Ubiquitin-like domain-containing protein</fullName>
    </recommendedName>
</protein>
<evidence type="ECO:0008006" key="7">
    <source>
        <dbReference type="Google" id="ProtNLM"/>
    </source>
</evidence>
<keyword evidence="6" id="KW-1185">Reference proteome</keyword>
<evidence type="ECO:0000259" key="4">
    <source>
        <dbReference type="Pfam" id="PF13373"/>
    </source>
</evidence>
<proteinExistence type="predicted"/>
<dbReference type="GO" id="GO:0005783">
    <property type="term" value="C:endoplasmic reticulum"/>
    <property type="evidence" value="ECO:0007669"/>
    <property type="project" value="TreeGrafter"/>
</dbReference>
<evidence type="ECO:0000313" key="5">
    <source>
        <dbReference type="EMBL" id="KEY70342.1"/>
    </source>
</evidence>
<keyword evidence="2" id="KW-1133">Transmembrane helix</keyword>
<sequence>MTQPSPAPTAFAPPLLLTIRFTASIPDMELDITAPHATSVVSLKHLLRTRLDTRNRLRLIHQGRLLPDAAALSAVVKARAPQRSAEHARPAPPDAKGKAVAGQEPVSRIYVNCSIGDELSPEELDAERIAADKAPDGDANASAPDGQIRIPTSTRPRPRGFDRLLDSGFIASDVSTLRTQFISIQTGRLGRDIALLSPDSVRRLEDEWIDSNASDMPSMGLGGAAAGDGEMNGFADHLDGMVRGMLIGFLFPLGSLAWLVRQDILMPKFILWVVFGAGFSILVAIVMGISGGDR</sequence>
<name>A0A084AYG3_STACB</name>
<dbReference type="EMBL" id="KL648449">
    <property type="protein sequence ID" value="KEY70342.1"/>
    <property type="molecule type" value="Genomic_DNA"/>
</dbReference>
<dbReference type="GO" id="GO:0044695">
    <property type="term" value="C:Dsc E3 ubiquitin ligase complex"/>
    <property type="evidence" value="ECO:0007669"/>
    <property type="project" value="InterPro"/>
</dbReference>
<dbReference type="Proteomes" id="UP000028045">
    <property type="component" value="Unassembled WGS sequence"/>
</dbReference>
<organism evidence="5 6">
    <name type="scientific">Stachybotrys chartarum (strain CBS 109288 / IBT 7711)</name>
    <name type="common">Toxic black mold</name>
    <name type="synonym">Stilbospora chartarum</name>
    <dbReference type="NCBI Taxonomy" id="1280523"/>
    <lineage>
        <taxon>Eukaryota</taxon>
        <taxon>Fungi</taxon>
        <taxon>Dikarya</taxon>
        <taxon>Ascomycota</taxon>
        <taxon>Pezizomycotina</taxon>
        <taxon>Sordariomycetes</taxon>
        <taxon>Hypocreomycetidae</taxon>
        <taxon>Hypocreales</taxon>
        <taxon>Stachybotryaceae</taxon>
        <taxon>Stachybotrys</taxon>
    </lineage>
</organism>
<accession>A0A084AYG3</accession>
<dbReference type="SUPFAM" id="SSF54236">
    <property type="entry name" value="Ubiquitin-like"/>
    <property type="match status" value="1"/>
</dbReference>
<dbReference type="InterPro" id="IPR025390">
    <property type="entry name" value="Dsc3_C"/>
</dbReference>
<reference evidence="5 6" key="1">
    <citation type="journal article" date="2014" name="BMC Genomics">
        <title>Comparative genome sequencing reveals chemotype-specific gene clusters in the toxigenic black mold Stachybotrys.</title>
        <authorList>
            <person name="Semeiks J."/>
            <person name="Borek D."/>
            <person name="Otwinowski Z."/>
            <person name="Grishin N.V."/>
        </authorList>
    </citation>
    <scope>NUCLEOTIDE SEQUENCE [LARGE SCALE GENOMIC DNA]</scope>
    <source>
        <strain evidence="6">CBS 109288 / IBT 7711</strain>
    </source>
</reference>
<dbReference type="Pfam" id="PF10302">
    <property type="entry name" value="Dsc3_N"/>
    <property type="match status" value="1"/>
</dbReference>
<evidence type="ECO:0000259" key="3">
    <source>
        <dbReference type="Pfam" id="PF10302"/>
    </source>
</evidence>
<dbReference type="OrthoDB" id="2556122at2759"/>
<feature type="transmembrane region" description="Helical" evidence="2">
    <location>
        <begin position="241"/>
        <end position="260"/>
    </location>
</feature>
<dbReference type="InterPro" id="IPR045226">
    <property type="entry name" value="Dsc3"/>
</dbReference>
<dbReference type="HOGENOM" id="CLU_035821_0_0_1"/>
<evidence type="ECO:0000256" key="2">
    <source>
        <dbReference type="SAM" id="Phobius"/>
    </source>
</evidence>